<dbReference type="Proteomes" id="UP001521785">
    <property type="component" value="Unassembled WGS sequence"/>
</dbReference>
<feature type="region of interest" description="Disordered" evidence="1">
    <location>
        <begin position="400"/>
        <end position="425"/>
    </location>
</feature>
<feature type="compositionally biased region" description="Basic and acidic residues" evidence="1">
    <location>
        <begin position="1"/>
        <end position="17"/>
    </location>
</feature>
<feature type="compositionally biased region" description="Polar residues" evidence="1">
    <location>
        <begin position="154"/>
        <end position="163"/>
    </location>
</feature>
<feature type="compositionally biased region" description="Polar residues" evidence="1">
    <location>
        <begin position="120"/>
        <end position="140"/>
    </location>
</feature>
<feature type="compositionally biased region" description="Basic and acidic residues" evidence="1">
    <location>
        <begin position="489"/>
        <end position="514"/>
    </location>
</feature>
<evidence type="ECO:0000256" key="1">
    <source>
        <dbReference type="SAM" id="MobiDB-lite"/>
    </source>
</evidence>
<accession>A0ABR3S7C3</accession>
<feature type="region of interest" description="Disordered" evidence="1">
    <location>
        <begin position="1"/>
        <end position="163"/>
    </location>
</feature>
<organism evidence="2 3">
    <name type="scientific">Paraconiothyrium brasiliense</name>
    <dbReference type="NCBI Taxonomy" id="300254"/>
    <lineage>
        <taxon>Eukaryota</taxon>
        <taxon>Fungi</taxon>
        <taxon>Dikarya</taxon>
        <taxon>Ascomycota</taxon>
        <taxon>Pezizomycotina</taxon>
        <taxon>Dothideomycetes</taxon>
        <taxon>Pleosporomycetidae</taxon>
        <taxon>Pleosporales</taxon>
        <taxon>Massarineae</taxon>
        <taxon>Didymosphaeriaceae</taxon>
        <taxon>Paraconiothyrium</taxon>
    </lineage>
</organism>
<evidence type="ECO:0000313" key="3">
    <source>
        <dbReference type="Proteomes" id="UP001521785"/>
    </source>
</evidence>
<sequence length="768" mass="82740">MTVTRKSAEDLGREYRALIDTNPLDHQPSVARMPPPPARNFKSKEDTSTGTQQSRNPFRVSASGSPRYTPRPDSPATTTSPLMMSRIPRKSPGSAVPVPGHMTFLNESQRYTQPPRPRAKTSTGTGSTLVQISKRSSLATAQKPLPSPPALQFMNPSSPPNAQRTLVDADVVGTPSSEAWPALSPDNVAWEGPGGTQNTNIADATICNHSLAKSVSLHEGHELTADVTDHSIFVSSTTNHECNSQEVTSSSPLEETPHIFYDGGFAPDTTVHALTTPDDEALESTLAHKVVIPPRVSSKRAPLPVRSQSKMVKAAATAAWRQQEAKAGDTKWHVLTTAGHNAGNTTALQAEPIEADRTDGSGGNMSRPVGLPESIDAYHTAAWKRISTESVSVWSQAAGSSICGNEPQTEQPGYRTKRLSDHCSKSERGPMLKIADDADAILLGKDEPPVPDIAVSKPTAASSRNMSMLGQRATFSKPAYSPNQPNASKNERLEMSSKKDSMRSREKKNQIVGEKKVNPKRSIKNILLLRDNKEKAPAVPAVPKRSSLIGSTIRGRFRSPANVADIKQKAIDNTNRPVSSQKYRYPAHSQNDVVQVATPPSYNSNAAGVQHDNIQAVPSPNAISAAPGATRSDAATVINNIITQVSLLPDTSSDRLRGLEIAEVCTTLHHRASMLKELVLTVQTKQALLSSLDACKHAQIAATQARQHGRQAELYAQRSAVELGRLHRLCDRGLDEETVQLIKGLLSNAWDSAFPASSSTTLRDVDPQ</sequence>
<reference evidence="2 3" key="1">
    <citation type="submission" date="2024-02" db="EMBL/GenBank/DDBJ databases">
        <title>De novo assembly and annotation of 12 fungi associated with fruit tree decline syndrome in Ontario, Canada.</title>
        <authorList>
            <person name="Sulman M."/>
            <person name="Ellouze W."/>
            <person name="Ilyukhin E."/>
        </authorList>
    </citation>
    <scope>NUCLEOTIDE SEQUENCE [LARGE SCALE GENOMIC DNA]</scope>
    <source>
        <strain evidence="2 3">M42-189</strain>
    </source>
</reference>
<feature type="region of interest" description="Disordered" evidence="1">
    <location>
        <begin position="475"/>
        <end position="514"/>
    </location>
</feature>
<comment type="caution">
    <text evidence="2">The sequence shown here is derived from an EMBL/GenBank/DDBJ whole genome shotgun (WGS) entry which is preliminary data.</text>
</comment>
<feature type="compositionally biased region" description="Polar residues" evidence="1">
    <location>
        <begin position="48"/>
        <end position="66"/>
    </location>
</feature>
<feature type="compositionally biased region" description="Polar residues" evidence="1">
    <location>
        <begin position="400"/>
        <end position="411"/>
    </location>
</feature>
<keyword evidence="3" id="KW-1185">Reference proteome</keyword>
<name>A0ABR3S7C3_9PLEO</name>
<proteinExistence type="predicted"/>
<protein>
    <submittedName>
        <fullName evidence="2">Uncharacterized protein</fullName>
    </submittedName>
</protein>
<evidence type="ECO:0000313" key="2">
    <source>
        <dbReference type="EMBL" id="KAL1612595.1"/>
    </source>
</evidence>
<gene>
    <name evidence="2" type="ORF">SLS60_000824</name>
</gene>
<dbReference type="EMBL" id="JAKJXO020000001">
    <property type="protein sequence ID" value="KAL1612595.1"/>
    <property type="molecule type" value="Genomic_DNA"/>
</dbReference>